<sequence>MSDYYEILGVKKDATSAEIKKAYNEMAKKWHPDKNLKNKVEAEKQFKNVCKAYEILSDPQKRKIYDKKNNDDENDSDDNEFNMYDLMNGINIVNGANEILNEETPDLEMGLEVSLEEMYNGATKKVNVDRYCMCKKCNATGLKDPTKGKCKKCRGSGIEPIVTPFGIIKHPCVHCYGIGIDENAPKCPSCKGKKGILEHINVNVTIPKGTSNYDKITIQEEGHEIPVEERKGRNRTDVVILITEKPHSDFKRGQWFRHFDKLRKYDLSYEMRITFAESVFGFTKNLTHLDDRELVVSMNKQIKNGEVYIIENEGMPYKQNTAKKGHLIIKFIVEPIPDFNDADKKKLWKLLSKDDEPMPKIKKPTKMLTFSEYEKIVSKDDDDEDIGKGFETSSESDSSDSDLKAYRRRKI</sequence>
<feature type="domain" description="CR-type" evidence="7">
    <location>
        <begin position="121"/>
        <end position="199"/>
    </location>
</feature>
<dbReference type="SUPFAM" id="SSF49493">
    <property type="entry name" value="HSP40/DnaJ peptide-binding domain"/>
    <property type="match status" value="2"/>
</dbReference>
<name>A0A6C0EAE8_9ZZZZ</name>
<dbReference type="InterPro" id="IPR008971">
    <property type="entry name" value="HSP40/DnaJ_pept-bd"/>
</dbReference>
<dbReference type="CDD" id="cd10747">
    <property type="entry name" value="DnaJ_C"/>
    <property type="match status" value="1"/>
</dbReference>
<dbReference type="GO" id="GO:0006457">
    <property type="term" value="P:protein folding"/>
    <property type="evidence" value="ECO:0007669"/>
    <property type="project" value="InterPro"/>
</dbReference>
<dbReference type="PROSITE" id="PS51188">
    <property type="entry name" value="ZF_CR"/>
    <property type="match status" value="1"/>
</dbReference>
<evidence type="ECO:0000259" key="7">
    <source>
        <dbReference type="PROSITE" id="PS51188"/>
    </source>
</evidence>
<evidence type="ECO:0000256" key="4">
    <source>
        <dbReference type="ARBA" id="ARBA00022833"/>
    </source>
</evidence>
<dbReference type="PRINTS" id="PR00625">
    <property type="entry name" value="JDOMAIN"/>
</dbReference>
<keyword evidence="4" id="KW-0862">Zinc</keyword>
<evidence type="ECO:0000256" key="2">
    <source>
        <dbReference type="ARBA" id="ARBA00022737"/>
    </source>
</evidence>
<dbReference type="GO" id="GO:0051082">
    <property type="term" value="F:unfolded protein binding"/>
    <property type="evidence" value="ECO:0007669"/>
    <property type="project" value="InterPro"/>
</dbReference>
<dbReference type="SUPFAM" id="SSF57938">
    <property type="entry name" value="DnaJ/Hsp40 cysteine-rich domain"/>
    <property type="match status" value="1"/>
</dbReference>
<dbReference type="PROSITE" id="PS00636">
    <property type="entry name" value="DNAJ_1"/>
    <property type="match status" value="1"/>
</dbReference>
<dbReference type="EMBL" id="MN739778">
    <property type="protein sequence ID" value="QHT26064.1"/>
    <property type="molecule type" value="Genomic_DNA"/>
</dbReference>
<dbReference type="Gene3D" id="2.10.230.10">
    <property type="entry name" value="Heat shock protein DnaJ, cysteine-rich domain"/>
    <property type="match status" value="1"/>
</dbReference>
<feature type="region of interest" description="Disordered" evidence="5">
    <location>
        <begin position="381"/>
        <end position="411"/>
    </location>
</feature>
<dbReference type="InterPro" id="IPR036869">
    <property type="entry name" value="J_dom_sf"/>
</dbReference>
<keyword evidence="2" id="KW-0677">Repeat</keyword>
<proteinExistence type="predicted"/>
<protein>
    <recommendedName>
        <fullName evidence="9">J domain-containing protein</fullName>
    </recommendedName>
</protein>
<dbReference type="AlphaFoldDB" id="A0A6C0EAE8"/>
<keyword evidence="3" id="KW-0863">Zinc-finger</keyword>
<reference evidence="8" key="1">
    <citation type="journal article" date="2020" name="Nature">
        <title>Giant virus diversity and host interactions through global metagenomics.</title>
        <authorList>
            <person name="Schulz F."/>
            <person name="Roux S."/>
            <person name="Paez-Espino D."/>
            <person name="Jungbluth S."/>
            <person name="Walsh D.A."/>
            <person name="Denef V.J."/>
            <person name="McMahon K.D."/>
            <person name="Konstantinidis K.T."/>
            <person name="Eloe-Fadrosh E.A."/>
            <person name="Kyrpides N.C."/>
            <person name="Woyke T."/>
        </authorList>
    </citation>
    <scope>NUCLEOTIDE SEQUENCE</scope>
    <source>
        <strain evidence="8">GVMAG-M-3300023179-27</strain>
    </source>
</reference>
<dbReference type="GO" id="GO:0008270">
    <property type="term" value="F:zinc ion binding"/>
    <property type="evidence" value="ECO:0007669"/>
    <property type="project" value="UniProtKB-KW"/>
</dbReference>
<dbReference type="FunFam" id="2.60.260.20:FF:000003">
    <property type="entry name" value="DnaJ subfamily A member 2"/>
    <property type="match status" value="1"/>
</dbReference>
<dbReference type="InterPro" id="IPR036410">
    <property type="entry name" value="HSP_DnaJ_Cys-rich_dom_sf"/>
</dbReference>
<dbReference type="SMART" id="SM00271">
    <property type="entry name" value="DnaJ"/>
    <property type="match status" value="1"/>
</dbReference>
<dbReference type="Pfam" id="PF01556">
    <property type="entry name" value="DnaJ_C"/>
    <property type="match status" value="1"/>
</dbReference>
<evidence type="ECO:0000256" key="5">
    <source>
        <dbReference type="SAM" id="MobiDB-lite"/>
    </source>
</evidence>
<dbReference type="InterPro" id="IPR001305">
    <property type="entry name" value="HSP_DnaJ_Cys-rich_dom"/>
</dbReference>
<evidence type="ECO:0000259" key="6">
    <source>
        <dbReference type="PROSITE" id="PS50076"/>
    </source>
</evidence>
<dbReference type="InterPro" id="IPR044713">
    <property type="entry name" value="DNJA1/2-like"/>
</dbReference>
<dbReference type="InterPro" id="IPR018253">
    <property type="entry name" value="DnaJ_domain_CS"/>
</dbReference>
<evidence type="ECO:0000256" key="3">
    <source>
        <dbReference type="ARBA" id="ARBA00022771"/>
    </source>
</evidence>
<dbReference type="GO" id="GO:0030544">
    <property type="term" value="F:Hsp70 protein binding"/>
    <property type="evidence" value="ECO:0007669"/>
    <property type="project" value="InterPro"/>
</dbReference>
<organism evidence="8">
    <name type="scientific">viral metagenome</name>
    <dbReference type="NCBI Taxonomy" id="1070528"/>
    <lineage>
        <taxon>unclassified sequences</taxon>
        <taxon>metagenomes</taxon>
        <taxon>organismal metagenomes</taxon>
    </lineage>
</organism>
<dbReference type="PROSITE" id="PS50076">
    <property type="entry name" value="DNAJ_2"/>
    <property type="match status" value="1"/>
</dbReference>
<feature type="domain" description="J" evidence="6">
    <location>
        <begin position="3"/>
        <end position="69"/>
    </location>
</feature>
<dbReference type="Gene3D" id="2.60.260.20">
    <property type="entry name" value="Urease metallochaperone UreE, N-terminal domain"/>
    <property type="match status" value="2"/>
</dbReference>
<dbReference type="InterPro" id="IPR002939">
    <property type="entry name" value="DnaJ_C"/>
</dbReference>
<dbReference type="Gene3D" id="1.10.287.110">
    <property type="entry name" value="DnaJ domain"/>
    <property type="match status" value="1"/>
</dbReference>
<dbReference type="InterPro" id="IPR001623">
    <property type="entry name" value="DnaJ_domain"/>
</dbReference>
<keyword evidence="1" id="KW-0479">Metal-binding</keyword>
<dbReference type="SUPFAM" id="SSF46565">
    <property type="entry name" value="Chaperone J-domain"/>
    <property type="match status" value="1"/>
</dbReference>
<accession>A0A6C0EAE8</accession>
<evidence type="ECO:0000256" key="1">
    <source>
        <dbReference type="ARBA" id="ARBA00022723"/>
    </source>
</evidence>
<dbReference type="Pfam" id="PF00226">
    <property type="entry name" value="DnaJ"/>
    <property type="match status" value="1"/>
</dbReference>
<dbReference type="CDD" id="cd06257">
    <property type="entry name" value="DnaJ"/>
    <property type="match status" value="1"/>
</dbReference>
<evidence type="ECO:0000313" key="8">
    <source>
        <dbReference type="EMBL" id="QHT26064.1"/>
    </source>
</evidence>
<dbReference type="PANTHER" id="PTHR43888">
    <property type="entry name" value="DNAJ-LIKE-2, ISOFORM A-RELATED"/>
    <property type="match status" value="1"/>
</dbReference>
<evidence type="ECO:0008006" key="9">
    <source>
        <dbReference type="Google" id="ProtNLM"/>
    </source>
</evidence>